<dbReference type="OMA" id="YVEENKM"/>
<dbReference type="EMBL" id="BFAA01002709">
    <property type="protein sequence ID" value="GCB63958.1"/>
    <property type="molecule type" value="Genomic_DNA"/>
</dbReference>
<protein>
    <recommendedName>
        <fullName evidence="1">Aspartic peptidase DDI1-type domain-containing protein</fullName>
    </recommendedName>
</protein>
<dbReference type="InterPro" id="IPR021109">
    <property type="entry name" value="Peptidase_aspartic_dom_sf"/>
</dbReference>
<dbReference type="Pfam" id="PF09668">
    <property type="entry name" value="Asp_protease"/>
    <property type="match status" value="1"/>
</dbReference>
<name>A0A401NST5_SCYTO</name>
<dbReference type="GO" id="GO:0006508">
    <property type="term" value="P:proteolysis"/>
    <property type="evidence" value="ECO:0007669"/>
    <property type="project" value="InterPro"/>
</dbReference>
<dbReference type="PANTHER" id="PTHR12917:SF16">
    <property type="entry name" value="NUCLEAR RECEPTOR-INTERACTING PROTEIN 3"/>
    <property type="match status" value="1"/>
</dbReference>
<dbReference type="InterPro" id="IPR019103">
    <property type="entry name" value="Peptidase_aspartic_DDI1-type"/>
</dbReference>
<dbReference type="PANTHER" id="PTHR12917">
    <property type="entry name" value="ASPARTYL PROTEASE DDI-RELATED"/>
    <property type="match status" value="1"/>
</dbReference>
<sequence>MFYSNILRENRRQQMDIREAASLRQHRRIKQTVQFIHKDSADLLPLDGLKKLGTSKETQPHNILQRRLLETNLSKFQANNQGTWSSNNSFPAENKNFHQTKQELHKITPEDDLIFVCCKCAGIEMKVQIDTGSRYNLISSACVDKLGLRELVKTDKDETEKMGMPIILKVKGQIENIGIAIGQLNIECSAAVVDDDDDEKTLSLGLQTLRSLKCIIDMEKQYLIIGEKEKEEILSVDNSEDCSP</sequence>
<dbReference type="STRING" id="75743.A0A401NST5"/>
<organism evidence="2 3">
    <name type="scientific">Scyliorhinus torazame</name>
    <name type="common">Cloudy catshark</name>
    <name type="synonym">Catulus torazame</name>
    <dbReference type="NCBI Taxonomy" id="75743"/>
    <lineage>
        <taxon>Eukaryota</taxon>
        <taxon>Metazoa</taxon>
        <taxon>Chordata</taxon>
        <taxon>Craniata</taxon>
        <taxon>Vertebrata</taxon>
        <taxon>Chondrichthyes</taxon>
        <taxon>Elasmobranchii</taxon>
        <taxon>Galeomorphii</taxon>
        <taxon>Galeoidea</taxon>
        <taxon>Carcharhiniformes</taxon>
        <taxon>Scyliorhinidae</taxon>
        <taxon>Scyliorhinus</taxon>
    </lineage>
</organism>
<evidence type="ECO:0000259" key="1">
    <source>
        <dbReference type="Pfam" id="PF09668"/>
    </source>
</evidence>
<dbReference type="GO" id="GO:0004190">
    <property type="term" value="F:aspartic-type endopeptidase activity"/>
    <property type="evidence" value="ECO:0007669"/>
    <property type="project" value="InterPro"/>
</dbReference>
<proteinExistence type="predicted"/>
<comment type="caution">
    <text evidence="2">The sequence shown here is derived from an EMBL/GenBank/DDBJ whole genome shotgun (WGS) entry which is preliminary data.</text>
</comment>
<dbReference type="Gene3D" id="2.40.70.10">
    <property type="entry name" value="Acid Proteases"/>
    <property type="match status" value="1"/>
</dbReference>
<evidence type="ECO:0000313" key="3">
    <source>
        <dbReference type="Proteomes" id="UP000288216"/>
    </source>
</evidence>
<feature type="domain" description="Aspartic peptidase DDI1-type" evidence="1">
    <location>
        <begin position="113"/>
        <end position="217"/>
    </location>
</feature>
<dbReference type="Proteomes" id="UP000288216">
    <property type="component" value="Unassembled WGS sequence"/>
</dbReference>
<accession>A0A401NST5</accession>
<dbReference type="AlphaFoldDB" id="A0A401NST5"/>
<gene>
    <name evidence="2" type="ORF">scyTo_0007464</name>
</gene>
<keyword evidence="3" id="KW-1185">Reference proteome</keyword>
<dbReference type="SUPFAM" id="SSF50630">
    <property type="entry name" value="Acid proteases"/>
    <property type="match status" value="1"/>
</dbReference>
<dbReference type="OrthoDB" id="1047367at2759"/>
<evidence type="ECO:0000313" key="2">
    <source>
        <dbReference type="EMBL" id="GCB63958.1"/>
    </source>
</evidence>
<reference evidence="2 3" key="1">
    <citation type="journal article" date="2018" name="Nat. Ecol. Evol.">
        <title>Shark genomes provide insights into elasmobranch evolution and the origin of vertebrates.</title>
        <authorList>
            <person name="Hara Y"/>
            <person name="Yamaguchi K"/>
            <person name="Onimaru K"/>
            <person name="Kadota M"/>
            <person name="Koyanagi M"/>
            <person name="Keeley SD"/>
            <person name="Tatsumi K"/>
            <person name="Tanaka K"/>
            <person name="Motone F"/>
            <person name="Kageyama Y"/>
            <person name="Nozu R"/>
            <person name="Adachi N"/>
            <person name="Nishimura O"/>
            <person name="Nakagawa R"/>
            <person name="Tanegashima C"/>
            <person name="Kiyatake I"/>
            <person name="Matsumoto R"/>
            <person name="Murakumo K"/>
            <person name="Nishida K"/>
            <person name="Terakita A"/>
            <person name="Kuratani S"/>
            <person name="Sato K"/>
            <person name="Hyodo S Kuraku.S."/>
        </authorList>
    </citation>
    <scope>NUCLEOTIDE SEQUENCE [LARGE SCALE GENOMIC DNA]</scope>
</reference>